<dbReference type="GO" id="GO:0050511">
    <property type="term" value="F:undecaprenyldiphospho-muramoylpentapeptide beta-N-acetylglucosaminyltransferase activity"/>
    <property type="evidence" value="ECO:0007669"/>
    <property type="project" value="UniProtKB-UniRule"/>
</dbReference>
<dbReference type="GO" id="GO:0009252">
    <property type="term" value="P:peptidoglycan biosynthetic process"/>
    <property type="evidence" value="ECO:0007669"/>
    <property type="project" value="UniProtKB-UniRule"/>
</dbReference>
<dbReference type="EMBL" id="QAYG01000009">
    <property type="protein sequence ID" value="PTW58808.1"/>
    <property type="molecule type" value="Genomic_DNA"/>
</dbReference>
<dbReference type="Gene3D" id="3.40.50.2000">
    <property type="entry name" value="Glycogen Phosphorylase B"/>
    <property type="match status" value="2"/>
</dbReference>
<comment type="catalytic activity">
    <reaction evidence="10">
        <text>di-trans,octa-cis-undecaprenyl diphospho-N-acetyl-alpha-D-muramoyl-L-alanyl-D-glutamyl-meso-2,6-diaminopimeloyl-D-alanyl-D-alanine + UDP-N-acetyl-alpha-D-glucosamine = di-trans,octa-cis-undecaprenyl diphospho-[N-acetyl-alpha-D-glucosaminyl-(1-&gt;4)]-N-acetyl-alpha-D-muramoyl-L-alanyl-D-glutamyl-meso-2,6-diaminopimeloyl-D-alanyl-D-alanine + UDP + H(+)</text>
        <dbReference type="Rhea" id="RHEA:31227"/>
        <dbReference type="ChEBI" id="CHEBI:15378"/>
        <dbReference type="ChEBI" id="CHEBI:57705"/>
        <dbReference type="ChEBI" id="CHEBI:58223"/>
        <dbReference type="ChEBI" id="CHEBI:61387"/>
        <dbReference type="ChEBI" id="CHEBI:61388"/>
        <dbReference type="EC" id="2.4.1.227"/>
    </reaction>
</comment>
<feature type="binding site" evidence="10">
    <location>
        <position position="165"/>
    </location>
    <ligand>
        <name>UDP-N-acetyl-alpha-D-glucosamine</name>
        <dbReference type="ChEBI" id="CHEBI:57705"/>
    </ligand>
</feature>
<dbReference type="HAMAP" id="MF_00033">
    <property type="entry name" value="MurG"/>
    <property type="match status" value="1"/>
</dbReference>
<evidence type="ECO:0000313" key="14">
    <source>
        <dbReference type="Proteomes" id="UP000244081"/>
    </source>
</evidence>
<dbReference type="GO" id="GO:0051301">
    <property type="term" value="P:cell division"/>
    <property type="evidence" value="ECO:0007669"/>
    <property type="project" value="UniProtKB-KW"/>
</dbReference>
<keyword evidence="3 10" id="KW-0328">Glycosyltransferase</keyword>
<comment type="similarity">
    <text evidence="10">Belongs to the glycosyltransferase 28 family. MurG subfamily.</text>
</comment>
<dbReference type="RefSeq" id="WP_107991336.1">
    <property type="nucleotide sequence ID" value="NZ_QAYG01000009.1"/>
</dbReference>
<feature type="domain" description="Glycosyltransferase family 28 N-terminal" evidence="11">
    <location>
        <begin position="5"/>
        <end position="141"/>
    </location>
</feature>
<feature type="binding site" evidence="10">
    <location>
        <position position="294"/>
    </location>
    <ligand>
        <name>UDP-N-acetyl-alpha-D-glucosamine</name>
        <dbReference type="ChEBI" id="CHEBI:57705"/>
    </ligand>
</feature>
<dbReference type="GO" id="GO:0051991">
    <property type="term" value="F:UDP-N-acetyl-D-glucosamine:N-acetylmuramoyl-L-alanyl-D-glutamyl-meso-2,6-diaminopimelyl-D-alanyl-D-alanine-diphosphoundecaprenol 4-beta-N-acetylglucosaminlytransferase activity"/>
    <property type="evidence" value="ECO:0007669"/>
    <property type="project" value="RHEA"/>
</dbReference>
<evidence type="ECO:0000256" key="2">
    <source>
        <dbReference type="ARBA" id="ARBA00022618"/>
    </source>
</evidence>
<dbReference type="GO" id="GO:0005886">
    <property type="term" value="C:plasma membrane"/>
    <property type="evidence" value="ECO:0007669"/>
    <property type="project" value="UniProtKB-SubCell"/>
</dbReference>
<sequence length="369" mass="39648">MEKTILLTAGGTGGHLFPAQALAGELAARGFVVELATDERADRYGQSFPARKIHIVSSETVRGKSPVALARTAFALARGFFQSLVILRRLKPRVVVGFGGYPTFPPMMAARVLGIPTILHEQNAVMGRANRMLARFVTGIAQSFAETRLAEPFAAKAGHTGNPVRPAVIEDAKTSYDPPSLDKSFRLLVFGGSQGARFFSEMIPDALAELDPTLRQRLALVQQCRPEDIDRVRARYDELGVDVSLAPFFVDMPARIALSHLVICRSGASSVAELSVIGRPSILVPLPHALDQDQSANAEVLEEAGGAWCIPQADLTARRMAKELAELMDDPDRLIAAANAAHTQGRPDAVKRLADLVEHVAGGGKASVY</sequence>
<dbReference type="AlphaFoldDB" id="A0A2T5V4X7"/>
<evidence type="ECO:0000256" key="3">
    <source>
        <dbReference type="ARBA" id="ARBA00022676"/>
    </source>
</evidence>
<dbReference type="EC" id="2.4.1.227" evidence="10"/>
<dbReference type="GO" id="GO:0071555">
    <property type="term" value="P:cell wall organization"/>
    <property type="evidence" value="ECO:0007669"/>
    <property type="project" value="UniProtKB-KW"/>
</dbReference>
<dbReference type="Pfam" id="PF03033">
    <property type="entry name" value="Glyco_transf_28"/>
    <property type="match status" value="1"/>
</dbReference>
<feature type="domain" description="Glycosyl transferase family 28 C-terminal" evidence="12">
    <location>
        <begin position="187"/>
        <end position="353"/>
    </location>
</feature>
<evidence type="ECO:0000256" key="7">
    <source>
        <dbReference type="ARBA" id="ARBA00023136"/>
    </source>
</evidence>
<evidence type="ECO:0000256" key="6">
    <source>
        <dbReference type="ARBA" id="ARBA00022984"/>
    </source>
</evidence>
<keyword evidence="9 10" id="KW-0961">Cell wall biogenesis/degradation</keyword>
<dbReference type="InterPro" id="IPR004276">
    <property type="entry name" value="GlycoTrans_28_N"/>
</dbReference>
<evidence type="ECO:0000256" key="1">
    <source>
        <dbReference type="ARBA" id="ARBA00022475"/>
    </source>
</evidence>
<accession>A0A2T5V4X7</accession>
<comment type="function">
    <text evidence="10">Cell wall formation. Catalyzes the transfer of a GlcNAc subunit on undecaprenyl-pyrophosphoryl-MurNAc-pentapeptide (lipid intermediate I) to form undecaprenyl-pyrophosphoryl-MurNAc-(pentapeptide)GlcNAc (lipid intermediate II).</text>
</comment>
<evidence type="ECO:0000256" key="4">
    <source>
        <dbReference type="ARBA" id="ARBA00022679"/>
    </source>
</evidence>
<gene>
    <name evidence="10" type="primary">murG</name>
    <name evidence="13" type="ORF">C8N35_109112</name>
</gene>
<evidence type="ECO:0000256" key="5">
    <source>
        <dbReference type="ARBA" id="ARBA00022960"/>
    </source>
</evidence>
<comment type="caution">
    <text evidence="13">The sequence shown here is derived from an EMBL/GenBank/DDBJ whole genome shotgun (WGS) entry which is preliminary data.</text>
</comment>
<evidence type="ECO:0000259" key="12">
    <source>
        <dbReference type="Pfam" id="PF04101"/>
    </source>
</evidence>
<keyword evidence="14" id="KW-1185">Reference proteome</keyword>
<dbReference type="CDD" id="cd03785">
    <property type="entry name" value="GT28_MurG"/>
    <property type="match status" value="1"/>
</dbReference>
<dbReference type="InterPro" id="IPR006009">
    <property type="entry name" value="GlcNAc_MurG"/>
</dbReference>
<protein>
    <recommendedName>
        <fullName evidence="10">UDP-N-acetylglucosamine--N-acetylmuramyl-(pentapeptide) pyrophosphoryl-undecaprenol N-acetylglucosamine transferase</fullName>
        <ecNumber evidence="10">2.4.1.227</ecNumber>
    </recommendedName>
    <alternativeName>
        <fullName evidence="10">Undecaprenyl-PP-MurNAc-pentapeptide-UDPGlcNAc GlcNAc transferase</fullName>
    </alternativeName>
</protein>
<keyword evidence="7 10" id="KW-0472">Membrane</keyword>
<dbReference type="Pfam" id="PF04101">
    <property type="entry name" value="Glyco_tran_28_C"/>
    <property type="match status" value="1"/>
</dbReference>
<proteinExistence type="inferred from homology"/>
<keyword evidence="4 10" id="KW-0808">Transferase</keyword>
<comment type="pathway">
    <text evidence="10">Cell wall biogenesis; peptidoglycan biosynthesis.</text>
</comment>
<feature type="binding site" evidence="10">
    <location>
        <position position="123"/>
    </location>
    <ligand>
        <name>UDP-N-acetyl-alpha-D-glucosamine</name>
        <dbReference type="ChEBI" id="CHEBI:57705"/>
    </ligand>
</feature>
<feature type="binding site" evidence="10">
    <location>
        <position position="193"/>
    </location>
    <ligand>
        <name>UDP-N-acetyl-alpha-D-glucosamine</name>
        <dbReference type="ChEBI" id="CHEBI:57705"/>
    </ligand>
</feature>
<dbReference type="GO" id="GO:0005975">
    <property type="term" value="P:carbohydrate metabolic process"/>
    <property type="evidence" value="ECO:0007669"/>
    <property type="project" value="InterPro"/>
</dbReference>
<dbReference type="Proteomes" id="UP000244081">
    <property type="component" value="Unassembled WGS sequence"/>
</dbReference>
<keyword evidence="8 10" id="KW-0131">Cell cycle</keyword>
<dbReference type="OrthoDB" id="9808936at2"/>
<reference evidence="13 14" key="1">
    <citation type="submission" date="2018-04" db="EMBL/GenBank/DDBJ databases">
        <title>Genomic Encyclopedia of Archaeal and Bacterial Type Strains, Phase II (KMG-II): from individual species to whole genera.</title>
        <authorList>
            <person name="Goeker M."/>
        </authorList>
    </citation>
    <scope>NUCLEOTIDE SEQUENCE [LARGE SCALE GENOMIC DNA]</scope>
    <source>
        <strain evidence="13 14">DSM 23382</strain>
    </source>
</reference>
<feature type="binding site" evidence="10">
    <location>
        <begin position="12"/>
        <end position="14"/>
    </location>
    <ligand>
        <name>UDP-N-acetyl-alpha-D-glucosamine</name>
        <dbReference type="ChEBI" id="CHEBI:57705"/>
    </ligand>
</feature>
<dbReference type="SUPFAM" id="SSF53756">
    <property type="entry name" value="UDP-Glycosyltransferase/glycogen phosphorylase"/>
    <property type="match status" value="1"/>
</dbReference>
<name>A0A2T5V4X7_9HYPH</name>
<dbReference type="PANTHER" id="PTHR21015:SF22">
    <property type="entry name" value="GLYCOSYLTRANSFERASE"/>
    <property type="match status" value="1"/>
</dbReference>
<evidence type="ECO:0000259" key="11">
    <source>
        <dbReference type="Pfam" id="PF03033"/>
    </source>
</evidence>
<dbReference type="NCBIfam" id="TIGR01133">
    <property type="entry name" value="murG"/>
    <property type="match status" value="1"/>
</dbReference>
<keyword evidence="1 10" id="KW-1003">Cell membrane</keyword>
<comment type="caution">
    <text evidence="10">Lacks conserved residue(s) required for the propagation of feature annotation.</text>
</comment>
<organism evidence="13 14">
    <name type="scientific">Breoghania corrubedonensis</name>
    <dbReference type="NCBI Taxonomy" id="665038"/>
    <lineage>
        <taxon>Bacteria</taxon>
        <taxon>Pseudomonadati</taxon>
        <taxon>Pseudomonadota</taxon>
        <taxon>Alphaproteobacteria</taxon>
        <taxon>Hyphomicrobiales</taxon>
        <taxon>Stappiaceae</taxon>
        <taxon>Breoghania</taxon>
    </lineage>
</organism>
<keyword evidence="5 10" id="KW-0133">Cell shape</keyword>
<dbReference type="InterPro" id="IPR007235">
    <property type="entry name" value="Glyco_trans_28_C"/>
</dbReference>
<keyword evidence="6 10" id="KW-0573">Peptidoglycan synthesis</keyword>
<dbReference type="PANTHER" id="PTHR21015">
    <property type="entry name" value="UDP-N-ACETYLGLUCOSAMINE--N-ACETYLMURAMYL-(PENTAPEPTIDE) PYROPHOSPHORYL-UNDECAPRENOL N-ACETYLGLUCOSAMINE TRANSFERASE 1"/>
    <property type="match status" value="1"/>
</dbReference>
<evidence type="ECO:0000313" key="13">
    <source>
        <dbReference type="EMBL" id="PTW58808.1"/>
    </source>
</evidence>
<evidence type="ECO:0000256" key="10">
    <source>
        <dbReference type="HAMAP-Rule" id="MF_00033"/>
    </source>
</evidence>
<evidence type="ECO:0000256" key="8">
    <source>
        <dbReference type="ARBA" id="ARBA00023306"/>
    </source>
</evidence>
<comment type="subcellular location">
    <subcellularLocation>
        <location evidence="10">Cell membrane</location>
        <topology evidence="10">Peripheral membrane protein</topology>
        <orientation evidence="10">Cytoplasmic side</orientation>
    </subcellularLocation>
</comment>
<dbReference type="UniPathway" id="UPA00219"/>
<keyword evidence="2 10" id="KW-0132">Cell division</keyword>
<evidence type="ECO:0000256" key="9">
    <source>
        <dbReference type="ARBA" id="ARBA00023316"/>
    </source>
</evidence>
<dbReference type="GO" id="GO:0008360">
    <property type="term" value="P:regulation of cell shape"/>
    <property type="evidence" value="ECO:0007669"/>
    <property type="project" value="UniProtKB-KW"/>
</dbReference>